<dbReference type="Proteomes" id="UP000002710">
    <property type="component" value="Chromosome"/>
</dbReference>
<dbReference type="GO" id="GO:0043856">
    <property type="term" value="F:anti-sigma factor antagonist activity"/>
    <property type="evidence" value="ECO:0007669"/>
    <property type="project" value="InterPro"/>
</dbReference>
<accession>Q317Q1</accession>
<dbReference type="InterPro" id="IPR002645">
    <property type="entry name" value="STAS_dom"/>
</dbReference>
<dbReference type="eggNOG" id="COG1366">
    <property type="taxonomic scope" value="Bacteria"/>
</dbReference>
<dbReference type="HOGENOM" id="CLU_115403_6_4_7"/>
<sequence length="105" mass="11709">MTVWQSSISDNGALILEGEIDYSVAAQVRTALHRHIESSGGAVVLDMEKVSYIDSTGLALLIELRRKLQEQSREIRISAASVRVRQLFELTQIAPIFGLRKDRAD</sequence>
<dbReference type="PANTHER" id="PTHR33495:SF2">
    <property type="entry name" value="ANTI-SIGMA FACTOR ANTAGONIST TM_1081-RELATED"/>
    <property type="match status" value="1"/>
</dbReference>
<dbReference type="EMBL" id="CP000112">
    <property type="protein sequence ID" value="ABB36825.1"/>
    <property type="molecule type" value="Genomic_DNA"/>
</dbReference>
<dbReference type="CDD" id="cd07043">
    <property type="entry name" value="STAS_anti-anti-sigma_factors"/>
    <property type="match status" value="1"/>
</dbReference>
<comment type="similarity">
    <text evidence="1 2">Belongs to the anti-sigma-factor antagonist family.</text>
</comment>
<evidence type="ECO:0000256" key="2">
    <source>
        <dbReference type="RuleBase" id="RU003749"/>
    </source>
</evidence>
<feature type="domain" description="STAS" evidence="3">
    <location>
        <begin position="14"/>
        <end position="105"/>
    </location>
</feature>
<dbReference type="Gene3D" id="3.30.750.24">
    <property type="entry name" value="STAS domain"/>
    <property type="match status" value="1"/>
</dbReference>
<proteinExistence type="inferred from homology"/>
<dbReference type="STRING" id="207559.Dde_0024"/>
<dbReference type="PROSITE" id="PS50801">
    <property type="entry name" value="STAS"/>
    <property type="match status" value="1"/>
</dbReference>
<evidence type="ECO:0000256" key="1">
    <source>
        <dbReference type="ARBA" id="ARBA00009013"/>
    </source>
</evidence>
<evidence type="ECO:0000313" key="4">
    <source>
        <dbReference type="EMBL" id="ABB36825.1"/>
    </source>
</evidence>
<dbReference type="InterPro" id="IPR036513">
    <property type="entry name" value="STAS_dom_sf"/>
</dbReference>
<dbReference type="AlphaFoldDB" id="Q317Q1"/>
<gene>
    <name evidence="4" type="ordered locus">Dde_0024</name>
</gene>
<evidence type="ECO:0000259" key="3">
    <source>
        <dbReference type="PROSITE" id="PS50801"/>
    </source>
</evidence>
<dbReference type="SUPFAM" id="SSF52091">
    <property type="entry name" value="SpoIIaa-like"/>
    <property type="match status" value="1"/>
</dbReference>
<keyword evidence="5" id="KW-1185">Reference proteome</keyword>
<dbReference type="NCBIfam" id="TIGR00377">
    <property type="entry name" value="ant_ant_sig"/>
    <property type="match status" value="1"/>
</dbReference>
<dbReference type="Pfam" id="PF01740">
    <property type="entry name" value="STAS"/>
    <property type="match status" value="1"/>
</dbReference>
<name>Q317Q1_OLEA2</name>
<evidence type="ECO:0000313" key="5">
    <source>
        <dbReference type="Proteomes" id="UP000002710"/>
    </source>
</evidence>
<reference evidence="4 5" key="1">
    <citation type="journal article" date="2011" name="J. Bacteriol.">
        <title>Complete genome sequence and updated annotation of Desulfovibrio alaskensis G20.</title>
        <authorList>
            <person name="Hauser L.J."/>
            <person name="Land M.L."/>
            <person name="Brown S.D."/>
            <person name="Larimer F."/>
            <person name="Keller K.L."/>
            <person name="Rapp-Giles B.J."/>
            <person name="Price M.N."/>
            <person name="Lin M."/>
            <person name="Bruce D.C."/>
            <person name="Detter J.C."/>
            <person name="Tapia R."/>
            <person name="Han C.S."/>
            <person name="Goodwin L.A."/>
            <person name="Cheng J.F."/>
            <person name="Pitluck S."/>
            <person name="Copeland A."/>
            <person name="Lucas S."/>
            <person name="Nolan M."/>
            <person name="Lapidus A.L."/>
            <person name="Palumbo A.V."/>
            <person name="Wall J.D."/>
        </authorList>
    </citation>
    <scope>NUCLEOTIDE SEQUENCE [LARGE SCALE GENOMIC DNA]</scope>
    <source>
        <strain evidence="5">ATCC BAA 1058 / DSM 17464 / G20</strain>
    </source>
</reference>
<dbReference type="InterPro" id="IPR003658">
    <property type="entry name" value="Anti-sigma_ant"/>
</dbReference>
<organism evidence="4 5">
    <name type="scientific">Oleidesulfovibrio alaskensis (strain ATCC BAA-1058 / DSM 17464 / G20)</name>
    <name type="common">Desulfovibrio alaskensis</name>
    <dbReference type="NCBI Taxonomy" id="207559"/>
    <lineage>
        <taxon>Bacteria</taxon>
        <taxon>Pseudomonadati</taxon>
        <taxon>Thermodesulfobacteriota</taxon>
        <taxon>Desulfovibrionia</taxon>
        <taxon>Desulfovibrionales</taxon>
        <taxon>Desulfovibrionaceae</taxon>
        <taxon>Oleidesulfovibrio</taxon>
    </lineage>
</organism>
<protein>
    <recommendedName>
        <fullName evidence="2">Anti-sigma factor antagonist</fullName>
    </recommendedName>
</protein>
<dbReference type="RefSeq" id="WP_011366223.1">
    <property type="nucleotide sequence ID" value="NC_007519.1"/>
</dbReference>
<dbReference type="KEGG" id="dde:Dde_0024"/>
<dbReference type="PANTHER" id="PTHR33495">
    <property type="entry name" value="ANTI-SIGMA FACTOR ANTAGONIST TM_1081-RELATED-RELATED"/>
    <property type="match status" value="1"/>
</dbReference>